<dbReference type="Proteomes" id="UP001209570">
    <property type="component" value="Unassembled WGS sequence"/>
</dbReference>
<reference evidence="3" key="1">
    <citation type="submission" date="2021-12" db="EMBL/GenBank/DDBJ databases">
        <title>Prjna785345.</title>
        <authorList>
            <person name="Rujirawat T."/>
            <person name="Krajaejun T."/>
        </authorList>
    </citation>
    <scope>NUCLEOTIDE SEQUENCE</scope>
    <source>
        <strain evidence="3">Pi057C3</strain>
    </source>
</reference>
<dbReference type="Gene3D" id="2.170.270.10">
    <property type="entry name" value="SET domain"/>
    <property type="match status" value="1"/>
</dbReference>
<dbReference type="InterPro" id="IPR044237">
    <property type="entry name" value="ATXR2-like"/>
</dbReference>
<protein>
    <recommendedName>
        <fullName evidence="2">SET domain-containing protein</fullName>
    </recommendedName>
</protein>
<dbReference type="InterPro" id="IPR001214">
    <property type="entry name" value="SET_dom"/>
</dbReference>
<dbReference type="PANTHER" id="PTHR47436">
    <property type="entry name" value="HISTONE-LYSINE N-METHYLTRANSFERASE ATXR2"/>
    <property type="match status" value="1"/>
</dbReference>
<comment type="caution">
    <text evidence="3">The sequence shown here is derived from an EMBL/GenBank/DDBJ whole genome shotgun (WGS) entry which is preliminary data.</text>
</comment>
<dbReference type="SMART" id="SM00317">
    <property type="entry name" value="SET"/>
    <property type="match status" value="1"/>
</dbReference>
<dbReference type="EMBL" id="JAKCXM010000624">
    <property type="protein sequence ID" value="KAJ0392503.1"/>
    <property type="molecule type" value="Genomic_DNA"/>
</dbReference>
<organism evidence="3 4">
    <name type="scientific">Pythium insidiosum</name>
    <name type="common">Pythiosis disease agent</name>
    <dbReference type="NCBI Taxonomy" id="114742"/>
    <lineage>
        <taxon>Eukaryota</taxon>
        <taxon>Sar</taxon>
        <taxon>Stramenopiles</taxon>
        <taxon>Oomycota</taxon>
        <taxon>Peronosporomycetes</taxon>
        <taxon>Pythiales</taxon>
        <taxon>Pythiaceae</taxon>
        <taxon>Pythium</taxon>
    </lineage>
</organism>
<accession>A0AAD5LU90</accession>
<dbReference type="CDD" id="cd20071">
    <property type="entry name" value="SET_SMYD"/>
    <property type="match status" value="1"/>
</dbReference>
<feature type="region of interest" description="Disordered" evidence="1">
    <location>
        <begin position="624"/>
        <end position="715"/>
    </location>
</feature>
<dbReference type="InterPro" id="IPR046341">
    <property type="entry name" value="SET_dom_sf"/>
</dbReference>
<evidence type="ECO:0000256" key="1">
    <source>
        <dbReference type="SAM" id="MobiDB-lite"/>
    </source>
</evidence>
<dbReference type="PROSITE" id="PS50280">
    <property type="entry name" value="SET"/>
    <property type="match status" value="1"/>
</dbReference>
<evidence type="ECO:0000313" key="4">
    <source>
        <dbReference type="Proteomes" id="UP001209570"/>
    </source>
</evidence>
<feature type="region of interest" description="Disordered" evidence="1">
    <location>
        <begin position="414"/>
        <end position="469"/>
    </location>
</feature>
<keyword evidence="4" id="KW-1185">Reference proteome</keyword>
<evidence type="ECO:0000313" key="3">
    <source>
        <dbReference type="EMBL" id="KAJ0392503.1"/>
    </source>
</evidence>
<gene>
    <name evidence="3" type="ORF">P43SY_006564</name>
</gene>
<dbReference type="Pfam" id="PF00856">
    <property type="entry name" value="SET"/>
    <property type="match status" value="1"/>
</dbReference>
<feature type="compositionally biased region" description="Low complexity" evidence="1">
    <location>
        <begin position="309"/>
        <end position="331"/>
    </location>
</feature>
<feature type="domain" description="SET" evidence="2">
    <location>
        <begin position="41"/>
        <end position="570"/>
    </location>
</feature>
<name>A0AAD5LU90_PYTIN</name>
<dbReference type="GO" id="GO:0008168">
    <property type="term" value="F:methyltransferase activity"/>
    <property type="evidence" value="ECO:0007669"/>
    <property type="project" value="InterPro"/>
</dbReference>
<evidence type="ECO:0000259" key="2">
    <source>
        <dbReference type="PROSITE" id="PS50280"/>
    </source>
</evidence>
<sequence length="715" mass="79608">MFLLGSSLASSRLAAAARLSDRHSCLAAPYAPTDPRTARYFEVVISKADAPVVCGFAGRLKGKAIYADRDLRRNTRIWTEAPFLGMQHELNKRLVPCCQYCFVPLIADYQAQWSAMAARWNDALRLVPDDPRAAHAHDLDEALERLHVQRRHCGLVGAAARCVCGDLYCSKLCQIRAYHEFHAVLCPRADPFSAMSEFVRHTQETNDIFLLAAKVIARVLCRFLVSRDLIKAREPMDMFYKKPWWEVVMMERHVQQHQYNQQPPPRPGSDRSDAAASRAAGSAAGSGDGSSPDADDAAAPANSRDDRSSSGFDDGASTDASHSPASSSSGESQCLKDLLMSTHQLLADALECNLVHLEREDQLHGLTVDEVWTACASVLSFEFFAAQLGLFEMNNIRVEVDHPFQALMEVLENDGRDLDPPSRHPLGGDDDDEDGDGGAASGTTQHQGATPDGGARASPSGPTDEVSTEDRELFARVRAVLAFTAEDCITQQLAAMDRDNLLPSMADAALAAAQLRGFPSVDGTALFPIVCTMNHSCDPNCTVLYTKNGDAHVVAVRDIQRGEELCICYVDVDQDVQQREASLREYQFRCFCRRCTSERRVGHHAAADDDRDGLATGDASVEFESRRHRSEHPYHLQQHQQHIHQSHSQRPPHGEPARGHDRHNGHDRSRSHQHQPLHHHHHHHHLHHHHPHHQHNHHQQHQYHSDSTHNRSHSS</sequence>
<feature type="region of interest" description="Disordered" evidence="1">
    <location>
        <begin position="256"/>
        <end position="331"/>
    </location>
</feature>
<dbReference type="SUPFAM" id="SSF82199">
    <property type="entry name" value="SET domain"/>
    <property type="match status" value="1"/>
</dbReference>
<feature type="compositionally biased region" description="Low complexity" evidence="1">
    <location>
        <begin position="274"/>
        <end position="302"/>
    </location>
</feature>
<feature type="compositionally biased region" description="Basic residues" evidence="1">
    <location>
        <begin position="671"/>
        <end position="701"/>
    </location>
</feature>
<dbReference type="PANTHER" id="PTHR47436:SF1">
    <property type="entry name" value="SET DOMAIN-CONTAINING PROTEIN"/>
    <property type="match status" value="1"/>
</dbReference>
<feature type="compositionally biased region" description="Basic and acidic residues" evidence="1">
    <location>
        <begin position="652"/>
        <end position="670"/>
    </location>
</feature>
<proteinExistence type="predicted"/>
<dbReference type="AlphaFoldDB" id="A0AAD5LU90"/>